<gene>
    <name evidence="3" type="ORF">F4V44_12415</name>
</gene>
<dbReference type="Proteomes" id="UP000326671">
    <property type="component" value="Unassembled WGS sequence"/>
</dbReference>
<evidence type="ECO:0000313" key="4">
    <source>
        <dbReference type="Proteomes" id="UP000326671"/>
    </source>
</evidence>
<comment type="similarity">
    <text evidence="1 2">Belongs to the arylamine N-acetyltransferase family.</text>
</comment>
<protein>
    <submittedName>
        <fullName evidence="3">Arylamine N-acetyltransferase</fullName>
    </submittedName>
</protein>
<organism evidence="3 4">
    <name type="scientific">Niallia endozanthoxylica</name>
    <dbReference type="NCBI Taxonomy" id="2036016"/>
    <lineage>
        <taxon>Bacteria</taxon>
        <taxon>Bacillati</taxon>
        <taxon>Bacillota</taxon>
        <taxon>Bacilli</taxon>
        <taxon>Bacillales</taxon>
        <taxon>Bacillaceae</taxon>
        <taxon>Niallia</taxon>
    </lineage>
</organism>
<dbReference type="InterPro" id="IPR038765">
    <property type="entry name" value="Papain-like_cys_pep_sf"/>
</dbReference>
<dbReference type="PANTHER" id="PTHR11786:SF0">
    <property type="entry name" value="ARYLAMINE N-ACETYLTRANSFERASE 4-RELATED"/>
    <property type="match status" value="1"/>
</dbReference>
<reference evidence="3 4" key="1">
    <citation type="submission" date="2019-09" db="EMBL/GenBank/DDBJ databases">
        <title>Whole genome sequences of isolates from the Mars Exploration Rovers.</title>
        <authorList>
            <person name="Seuylemezian A."/>
            <person name="Vaishampayan P."/>
        </authorList>
    </citation>
    <scope>NUCLEOTIDE SEQUENCE [LARGE SCALE GENOMIC DNA]</scope>
    <source>
        <strain evidence="3 4">MER_TA_151</strain>
    </source>
</reference>
<accession>A0A5J5HRJ9</accession>
<keyword evidence="4" id="KW-1185">Reference proteome</keyword>
<dbReference type="InterPro" id="IPR053710">
    <property type="entry name" value="Arylamine_NAT_domain_sf"/>
</dbReference>
<dbReference type="Pfam" id="PF00797">
    <property type="entry name" value="Acetyltransf_2"/>
    <property type="match status" value="1"/>
</dbReference>
<evidence type="ECO:0000313" key="3">
    <source>
        <dbReference type="EMBL" id="KAA9023934.1"/>
    </source>
</evidence>
<evidence type="ECO:0000256" key="1">
    <source>
        <dbReference type="ARBA" id="ARBA00006547"/>
    </source>
</evidence>
<dbReference type="SUPFAM" id="SSF54001">
    <property type="entry name" value="Cysteine proteinases"/>
    <property type="match status" value="1"/>
</dbReference>
<name>A0A5J5HRJ9_9BACI</name>
<dbReference type="RefSeq" id="WP_150440334.1">
    <property type="nucleotide sequence ID" value="NZ_VYKL01000018.1"/>
</dbReference>
<dbReference type="OrthoDB" id="7181050at2"/>
<keyword evidence="3" id="KW-0808">Transferase</keyword>
<dbReference type="InterPro" id="IPR001447">
    <property type="entry name" value="Arylamine_N-AcTrfase"/>
</dbReference>
<comment type="caution">
    <text evidence="3">The sequence shown here is derived from an EMBL/GenBank/DDBJ whole genome shotgun (WGS) entry which is preliminary data.</text>
</comment>
<dbReference type="AlphaFoldDB" id="A0A5J5HRJ9"/>
<evidence type="ECO:0000256" key="2">
    <source>
        <dbReference type="RuleBase" id="RU003452"/>
    </source>
</evidence>
<dbReference type="PRINTS" id="PR01543">
    <property type="entry name" value="ANATRNSFRASE"/>
</dbReference>
<dbReference type="EMBL" id="VYKL01000018">
    <property type="protein sequence ID" value="KAA9023934.1"/>
    <property type="molecule type" value="Genomic_DNA"/>
</dbReference>
<sequence length="252" mass="29248">MNIRNYLDRIQAVKQAERNLDYLSHLQKQHVLNIHFENLDILNKKPLSLSKDSLYKKIILNQHGGVCYELNGLFYHLLKELGFNPSLMAGTVYAGNGIWALENGHLFIIVPIENKEYLVDVGFGGNCPRLPVPLNGEEVRDSDGMYRVKKDETLSLFYLQKKTDSEWETQYRFETPSNIWNLDNIYPLCVLTETSPESKFNKMYFLSRVTEEGRITLLGDTLIIVKGREKTKVKLAEHEMNEAVQRYFQLNL</sequence>
<proteinExistence type="inferred from homology"/>
<dbReference type="Gene3D" id="3.30.2140.20">
    <property type="match status" value="1"/>
</dbReference>
<dbReference type="GO" id="GO:0016407">
    <property type="term" value="F:acetyltransferase activity"/>
    <property type="evidence" value="ECO:0007669"/>
    <property type="project" value="InterPro"/>
</dbReference>
<dbReference type="PANTHER" id="PTHR11786">
    <property type="entry name" value="N-HYDROXYARYLAMINE O-ACETYLTRANSFERASE"/>
    <property type="match status" value="1"/>
</dbReference>